<feature type="compositionally biased region" description="Low complexity" evidence="1">
    <location>
        <begin position="581"/>
        <end position="596"/>
    </location>
</feature>
<sequence length="630" mass="68365">MTATLPPARYRRGALWALVAVMTLFTVVLSACGVSVESQLEYRQDGSGQRILQVEIPDEVFDETDPNQRQVIEDSIETHRPDPLIFDGIAHNPGTNAVAEFRLEFASLDDYQGQVNQLLQASDYAGSTEIEAEISHGTLTDTWDINEPFTVADLLGWLPAGLEADGVVTGSQRQQLADGLQNGATNELVIDGEQYASEDDQRLQVSGEESFGYDRVEVDLTVTESGPIVGEIRLHGGSGGETGDQRRAEFLDQAPERLAMDGVSDVHLEHGHDQLRFTAADLSTAGELVAQFVGNTELSLQVSDQAVDDNHSEFTVTGQNIQCGSTCQASENAVTFSLRLPADYRLQSDTSTSASSTELSGDFTQVYLRERIVESLHVETSLGMTGSVDQRYELTLVEDPSDSGVQHLKEALEAVALDEEHRDGQTVLRLQLDGSDPEELSERLADCAPGARISRQHESGLIWPNYTLRADLRPVLGSIPAGVEQPVTHTVRLPWMHRSVTVDDQGSEQGAEIELTGDQALTFTAGLTGPTVLGATLLVVIAVLVLVAAILPLIITTMRSRRARRAAETRPMLDPGPPLMAAANTTGPTNAGITTPFVQRPYPDEQYPDTSLPDPARLEQFDDEKGDDRG</sequence>
<feature type="transmembrane region" description="Helical" evidence="2">
    <location>
        <begin position="532"/>
        <end position="555"/>
    </location>
</feature>
<dbReference type="AlphaFoldDB" id="A0AAJ6AGJ0"/>
<proteinExistence type="predicted"/>
<feature type="compositionally biased region" description="Acidic residues" evidence="1">
    <location>
        <begin position="621"/>
        <end position="630"/>
    </location>
</feature>
<keyword evidence="4" id="KW-1185">Reference proteome</keyword>
<evidence type="ECO:0000313" key="3">
    <source>
        <dbReference type="EMBL" id="WGH92332.1"/>
    </source>
</evidence>
<protein>
    <submittedName>
        <fullName evidence="3">Uncharacterized protein</fullName>
    </submittedName>
</protein>
<evidence type="ECO:0000256" key="2">
    <source>
        <dbReference type="SAM" id="Phobius"/>
    </source>
</evidence>
<keyword evidence="2" id="KW-0812">Transmembrane</keyword>
<name>A0AAJ6AGJ0_9MICC</name>
<accession>A0AAJ6AGJ0</accession>
<evidence type="ECO:0000313" key="4">
    <source>
        <dbReference type="Proteomes" id="UP001224674"/>
    </source>
</evidence>
<dbReference type="RefSeq" id="WP_279674486.1">
    <property type="nucleotide sequence ID" value="NZ_CP122565.1"/>
</dbReference>
<organism evidence="3 4">
    <name type="scientific">Auritidibacter ignavus</name>
    <dbReference type="NCBI Taxonomy" id="678932"/>
    <lineage>
        <taxon>Bacteria</taxon>
        <taxon>Bacillati</taxon>
        <taxon>Actinomycetota</taxon>
        <taxon>Actinomycetes</taxon>
        <taxon>Micrococcales</taxon>
        <taxon>Micrococcaceae</taxon>
        <taxon>Auritidibacter</taxon>
    </lineage>
</organism>
<dbReference type="EMBL" id="CP122566">
    <property type="protein sequence ID" value="WGH92332.1"/>
    <property type="molecule type" value="Genomic_DNA"/>
</dbReference>
<feature type="region of interest" description="Disordered" evidence="1">
    <location>
        <begin position="566"/>
        <end position="630"/>
    </location>
</feature>
<dbReference type="Proteomes" id="UP001224674">
    <property type="component" value="Chromosome"/>
</dbReference>
<keyword evidence="2" id="KW-1133">Transmembrane helix</keyword>
<evidence type="ECO:0000256" key="1">
    <source>
        <dbReference type="SAM" id="MobiDB-lite"/>
    </source>
</evidence>
<keyword evidence="2" id="KW-0472">Membrane</keyword>
<reference evidence="3 4" key="1">
    <citation type="submission" date="2023-03" db="EMBL/GenBank/DDBJ databases">
        <title>Complete genome sequences of several Auritidibacter ignavus strains isolated from ear infections.</title>
        <authorList>
            <person name="Baehr T."/>
            <person name="Baumhoegger A.M."/>
        </authorList>
    </citation>
    <scope>NUCLEOTIDE SEQUENCE [LARGE SCALE GENOMIC DNA]</scope>
    <source>
        <strain evidence="3 4">BABAE-6</strain>
    </source>
</reference>
<gene>
    <name evidence="3" type="ORF">QDX21_08360</name>
</gene>